<evidence type="ECO:0000313" key="2">
    <source>
        <dbReference type="Proteomes" id="UP000058613"/>
    </source>
</evidence>
<dbReference type="STRING" id="1273541.Pyrde_1826"/>
<evidence type="ECO:0000313" key="1">
    <source>
        <dbReference type="EMBL" id="ALL01869.1"/>
    </source>
</evidence>
<proteinExistence type="predicted"/>
<dbReference type="OrthoDB" id="55886at2157"/>
<sequence>MVKLGVNNMKWQLDELSIKILLHLYTYGPDTPSLLSRRLLGERTNIDVSVVEQTLAESC</sequence>
<dbReference type="KEGG" id="pdl:Pyrde_1826"/>
<gene>
    <name evidence="1" type="ORF">Pyrde_1826</name>
</gene>
<reference evidence="1 2" key="1">
    <citation type="submission" date="2015-10" db="EMBL/GenBank/DDBJ databases">
        <title>Complete genome sequence of hyperthermophilic archaeon Pyrodictium delaneyi Su06.</title>
        <authorList>
            <person name="Jung J.-H."/>
            <person name="Lin J."/>
            <person name="Holden J.F."/>
            <person name="Park C.-S."/>
        </authorList>
    </citation>
    <scope>NUCLEOTIDE SEQUENCE [LARGE SCALE GENOMIC DNA]</scope>
    <source>
        <strain evidence="1 2">Su06</strain>
    </source>
</reference>
<organism evidence="1 2">
    <name type="scientific">Pyrodictium delaneyi</name>
    <dbReference type="NCBI Taxonomy" id="1273541"/>
    <lineage>
        <taxon>Archaea</taxon>
        <taxon>Thermoproteota</taxon>
        <taxon>Thermoprotei</taxon>
        <taxon>Desulfurococcales</taxon>
        <taxon>Pyrodictiaceae</taxon>
        <taxon>Pyrodictium</taxon>
    </lineage>
</organism>
<name>A0A0P0N5Z4_9CREN</name>
<protein>
    <submittedName>
        <fullName evidence="1">Uncharacterized protein</fullName>
    </submittedName>
</protein>
<dbReference type="EMBL" id="CP013011">
    <property type="protein sequence ID" value="ALL01869.1"/>
    <property type="molecule type" value="Genomic_DNA"/>
</dbReference>
<dbReference type="AlphaFoldDB" id="A0A0P0N5Z4"/>
<accession>A0A0P0N5Z4</accession>
<dbReference type="Proteomes" id="UP000058613">
    <property type="component" value="Chromosome"/>
</dbReference>